<protein>
    <recommendedName>
        <fullName evidence="4">Acidic protein</fullName>
    </recommendedName>
</protein>
<reference evidence="2 3" key="1">
    <citation type="submission" date="2024-02" db="EMBL/GenBank/DDBJ databases">
        <title>High-quality chromosome-scale genome assembly of Pensacola bahiagrass (Paspalum notatum Flugge var. saurae).</title>
        <authorList>
            <person name="Vega J.M."/>
            <person name="Podio M."/>
            <person name="Orjuela J."/>
            <person name="Siena L.A."/>
            <person name="Pessino S.C."/>
            <person name="Combes M.C."/>
            <person name="Mariac C."/>
            <person name="Albertini E."/>
            <person name="Pupilli F."/>
            <person name="Ortiz J.P.A."/>
            <person name="Leblanc O."/>
        </authorList>
    </citation>
    <scope>NUCLEOTIDE SEQUENCE [LARGE SCALE GENOMIC DNA]</scope>
    <source>
        <strain evidence="2">R1</strain>
        <tissue evidence="2">Leaf</tissue>
    </source>
</reference>
<name>A0AAQ3TTI9_PASNO</name>
<gene>
    <name evidence="2" type="ORF">U9M48_025903</name>
</gene>
<dbReference type="EMBL" id="CP144749">
    <property type="protein sequence ID" value="WVZ78144.1"/>
    <property type="molecule type" value="Genomic_DNA"/>
</dbReference>
<evidence type="ECO:0008006" key="4">
    <source>
        <dbReference type="Google" id="ProtNLM"/>
    </source>
</evidence>
<organism evidence="2 3">
    <name type="scientific">Paspalum notatum var. saurae</name>
    <dbReference type="NCBI Taxonomy" id="547442"/>
    <lineage>
        <taxon>Eukaryota</taxon>
        <taxon>Viridiplantae</taxon>
        <taxon>Streptophyta</taxon>
        <taxon>Embryophyta</taxon>
        <taxon>Tracheophyta</taxon>
        <taxon>Spermatophyta</taxon>
        <taxon>Magnoliopsida</taxon>
        <taxon>Liliopsida</taxon>
        <taxon>Poales</taxon>
        <taxon>Poaceae</taxon>
        <taxon>PACMAD clade</taxon>
        <taxon>Panicoideae</taxon>
        <taxon>Andropogonodae</taxon>
        <taxon>Paspaleae</taxon>
        <taxon>Paspalinae</taxon>
        <taxon>Paspalum</taxon>
    </lineage>
</organism>
<evidence type="ECO:0000313" key="3">
    <source>
        <dbReference type="Proteomes" id="UP001341281"/>
    </source>
</evidence>
<feature type="chain" id="PRO_5042823509" description="Acidic protein" evidence="1">
    <location>
        <begin position="27"/>
        <end position="117"/>
    </location>
</feature>
<evidence type="ECO:0000313" key="2">
    <source>
        <dbReference type="EMBL" id="WVZ78144.1"/>
    </source>
</evidence>
<dbReference type="Proteomes" id="UP001341281">
    <property type="component" value="Chromosome 05"/>
</dbReference>
<accession>A0AAQ3TTI9</accession>
<dbReference type="PANTHER" id="PTHR36483">
    <property type="entry name" value="OS02G0130700 PROTEIN"/>
    <property type="match status" value="1"/>
</dbReference>
<dbReference type="AlphaFoldDB" id="A0AAQ3TTI9"/>
<keyword evidence="3" id="KW-1185">Reference proteome</keyword>
<evidence type="ECO:0000256" key="1">
    <source>
        <dbReference type="SAM" id="SignalP"/>
    </source>
</evidence>
<proteinExistence type="predicted"/>
<sequence>MEVITKRLAVLLVVVLLLCGHQQAAAMSKFCRCYRQCYADCRKSSGTYPCNFGCIQDCINAQLPPARPASAADCNRACLIPICGVDDPDTATAALGGADDACVDECTKSIGVGQLLS</sequence>
<feature type="signal peptide" evidence="1">
    <location>
        <begin position="1"/>
        <end position="26"/>
    </location>
</feature>
<dbReference type="PANTHER" id="PTHR36483:SF1">
    <property type="entry name" value="OS02G0130700 PROTEIN"/>
    <property type="match status" value="1"/>
</dbReference>
<keyword evidence="1" id="KW-0732">Signal</keyword>